<sequence>MHSERVDELLDALGDARSRAILAALNEEPRSAKELSNALDVSLPTVYRRLDTLEESDLVTAQTTVADDGNHYKEYACTFAELSIRLDGDEYVVDVQREEGLADRFNDLWTELGGGEE</sequence>
<dbReference type="EMBL" id="JAGGKO010000001">
    <property type="protein sequence ID" value="MBP1953435.1"/>
    <property type="molecule type" value="Genomic_DNA"/>
</dbReference>
<dbReference type="EMBL" id="BMOO01000003">
    <property type="protein sequence ID" value="GGM65297.1"/>
    <property type="molecule type" value="Genomic_DNA"/>
</dbReference>
<dbReference type="InterPro" id="IPR036390">
    <property type="entry name" value="WH_DNA-bd_sf"/>
</dbReference>
<dbReference type="Proteomes" id="UP000765891">
    <property type="component" value="Unassembled WGS sequence"/>
</dbReference>
<reference evidence="2" key="1">
    <citation type="journal article" date="2014" name="Int. J. Syst. Evol. Microbiol.">
        <title>Complete genome sequence of Corynebacterium casei LMG S-19264T (=DSM 44701T), isolated from a smear-ripened cheese.</title>
        <authorList>
            <consortium name="US DOE Joint Genome Institute (JGI-PGF)"/>
            <person name="Walter F."/>
            <person name="Albersmeier A."/>
            <person name="Kalinowski J."/>
            <person name="Ruckert C."/>
        </authorList>
    </citation>
    <scope>NUCLEOTIDE SEQUENCE</scope>
    <source>
        <strain evidence="2">JCM 16108</strain>
    </source>
</reference>
<dbReference type="InterPro" id="IPR011991">
    <property type="entry name" value="ArsR-like_HTH"/>
</dbReference>
<dbReference type="InterPro" id="IPR036388">
    <property type="entry name" value="WH-like_DNA-bd_sf"/>
</dbReference>
<dbReference type="SUPFAM" id="SSF46785">
    <property type="entry name" value="Winged helix' DNA-binding domain"/>
    <property type="match status" value="1"/>
</dbReference>
<feature type="domain" description="HTH arsR-type" evidence="1">
    <location>
        <begin position="8"/>
        <end position="81"/>
    </location>
</feature>
<accession>A0A830FNU9</accession>
<keyword evidence="4" id="KW-1185">Reference proteome</keyword>
<evidence type="ECO:0000313" key="4">
    <source>
        <dbReference type="Proteomes" id="UP000614609"/>
    </source>
</evidence>
<dbReference type="OrthoDB" id="311452at2157"/>
<proteinExistence type="predicted"/>
<dbReference type="Proteomes" id="UP000614609">
    <property type="component" value="Unassembled WGS sequence"/>
</dbReference>
<keyword evidence="3" id="KW-0238">DNA-binding</keyword>
<dbReference type="AlphaFoldDB" id="A0A830FNU9"/>
<organism evidence="2 4">
    <name type="scientific">Halarchaeum rubridurum</name>
    <dbReference type="NCBI Taxonomy" id="489911"/>
    <lineage>
        <taxon>Archaea</taxon>
        <taxon>Methanobacteriati</taxon>
        <taxon>Methanobacteriota</taxon>
        <taxon>Stenosarchaea group</taxon>
        <taxon>Halobacteria</taxon>
        <taxon>Halobacteriales</taxon>
        <taxon>Halobacteriaceae</taxon>
    </lineage>
</organism>
<reference evidence="2" key="2">
    <citation type="submission" date="2020-09" db="EMBL/GenBank/DDBJ databases">
        <authorList>
            <person name="Sun Q."/>
            <person name="Ohkuma M."/>
        </authorList>
    </citation>
    <scope>NUCLEOTIDE SEQUENCE</scope>
    <source>
        <strain evidence="2">JCM 16108</strain>
    </source>
</reference>
<gene>
    <name evidence="2" type="ORF">GCM10009017_14230</name>
    <name evidence="3" type="ORF">J2752_000316</name>
</gene>
<comment type="caution">
    <text evidence="2">The sequence shown here is derived from an EMBL/GenBank/DDBJ whole genome shotgun (WGS) entry which is preliminary data.</text>
</comment>
<protein>
    <submittedName>
        <fullName evidence="3">DNA-binding transcriptional ArsR family regulator</fullName>
    </submittedName>
    <submittedName>
        <fullName evidence="2">Transcriptional regulator</fullName>
    </submittedName>
</protein>
<dbReference type="Gene3D" id="1.10.10.10">
    <property type="entry name" value="Winged helix-like DNA-binding domain superfamily/Winged helix DNA-binding domain"/>
    <property type="match status" value="1"/>
</dbReference>
<dbReference type="Pfam" id="PF12840">
    <property type="entry name" value="HTH_20"/>
    <property type="match status" value="1"/>
</dbReference>
<evidence type="ECO:0000313" key="2">
    <source>
        <dbReference type="EMBL" id="GGM65297.1"/>
    </source>
</evidence>
<dbReference type="InterPro" id="IPR001845">
    <property type="entry name" value="HTH_ArsR_DNA-bd_dom"/>
</dbReference>
<dbReference type="SMART" id="SM00418">
    <property type="entry name" value="HTH_ARSR"/>
    <property type="match status" value="1"/>
</dbReference>
<name>A0A830FNU9_9EURY</name>
<evidence type="ECO:0000313" key="3">
    <source>
        <dbReference type="EMBL" id="MBP1953435.1"/>
    </source>
</evidence>
<dbReference type="CDD" id="cd00090">
    <property type="entry name" value="HTH_ARSR"/>
    <property type="match status" value="1"/>
</dbReference>
<dbReference type="GO" id="GO:0003677">
    <property type="term" value="F:DNA binding"/>
    <property type="evidence" value="ECO:0007669"/>
    <property type="project" value="UniProtKB-KW"/>
</dbReference>
<evidence type="ECO:0000259" key="1">
    <source>
        <dbReference type="SMART" id="SM00418"/>
    </source>
</evidence>
<dbReference type="RefSeq" id="WP_188871344.1">
    <property type="nucleotide sequence ID" value="NZ_BMOO01000003.1"/>
</dbReference>
<dbReference type="GO" id="GO:0003700">
    <property type="term" value="F:DNA-binding transcription factor activity"/>
    <property type="evidence" value="ECO:0007669"/>
    <property type="project" value="InterPro"/>
</dbReference>
<reference evidence="3" key="3">
    <citation type="submission" date="2021-03" db="EMBL/GenBank/DDBJ databases">
        <title>Genomic Encyclopedia of Type Strains, Phase IV (KMG-IV): sequencing the most valuable type-strain genomes for metagenomic binning, comparative biology and taxonomic classification.</title>
        <authorList>
            <person name="Goeker M."/>
        </authorList>
    </citation>
    <scope>NUCLEOTIDE SEQUENCE</scope>
    <source>
        <strain evidence="3">DSM 22443</strain>
    </source>
</reference>